<dbReference type="EMBL" id="JAASRM010000001">
    <property type="protein sequence ID" value="NIK87859.1"/>
    <property type="molecule type" value="Genomic_DNA"/>
</dbReference>
<comment type="caution">
    <text evidence="2">The sequence shown here is derived from an EMBL/GenBank/DDBJ whole genome shotgun (WGS) entry which is preliminary data.</text>
</comment>
<sequence>MLGFLFSFRGRASRADIWKFTIAGIVLVLVLRGSFATIRDADVFAQAPEILSHAPTADKLLLLSILLTFCVITLAGLAVTTRRLHDREKSAWWLIPFWALPELARLLFPGGLSAHTPYGWFGVLVTLISFGLSFWAFLELLCFGGSIGENEYGPDPLPRPVINPFAGEPAQ</sequence>
<dbReference type="PANTHER" id="PTHR34980">
    <property type="entry name" value="INNER MEMBRANE PROTEIN-RELATED-RELATED"/>
    <property type="match status" value="1"/>
</dbReference>
<name>A0A846MX92_9PROT</name>
<dbReference type="Proteomes" id="UP000570514">
    <property type="component" value="Unassembled WGS sequence"/>
</dbReference>
<evidence type="ECO:0000313" key="3">
    <source>
        <dbReference type="Proteomes" id="UP000570514"/>
    </source>
</evidence>
<reference evidence="2 3" key="1">
    <citation type="submission" date="2020-03" db="EMBL/GenBank/DDBJ databases">
        <title>Genomic Encyclopedia of Type Strains, Phase IV (KMG-IV): sequencing the most valuable type-strain genomes for metagenomic binning, comparative biology and taxonomic classification.</title>
        <authorList>
            <person name="Goeker M."/>
        </authorList>
    </citation>
    <scope>NUCLEOTIDE SEQUENCE [LARGE SCALE GENOMIC DNA]</scope>
    <source>
        <strain evidence="2 3">DSM 19867</strain>
    </source>
</reference>
<evidence type="ECO:0000313" key="2">
    <source>
        <dbReference type="EMBL" id="NIK87859.1"/>
    </source>
</evidence>
<feature type="transmembrane region" description="Helical" evidence="1">
    <location>
        <begin position="118"/>
        <end position="138"/>
    </location>
</feature>
<dbReference type="GO" id="GO:0005886">
    <property type="term" value="C:plasma membrane"/>
    <property type="evidence" value="ECO:0007669"/>
    <property type="project" value="TreeGrafter"/>
</dbReference>
<gene>
    <name evidence="2" type="ORF">FHS83_001177</name>
</gene>
<feature type="transmembrane region" description="Helical" evidence="1">
    <location>
        <begin position="60"/>
        <end position="79"/>
    </location>
</feature>
<organism evidence="2 3">
    <name type="scientific">Rhizomicrobium palustre</name>
    <dbReference type="NCBI Taxonomy" id="189966"/>
    <lineage>
        <taxon>Bacteria</taxon>
        <taxon>Pseudomonadati</taxon>
        <taxon>Pseudomonadota</taxon>
        <taxon>Alphaproteobacteria</taxon>
        <taxon>Micropepsales</taxon>
        <taxon>Micropepsaceae</taxon>
        <taxon>Rhizomicrobium</taxon>
    </lineage>
</organism>
<feature type="transmembrane region" description="Helical" evidence="1">
    <location>
        <begin position="91"/>
        <end position="112"/>
    </location>
</feature>
<dbReference type="Pfam" id="PF05656">
    <property type="entry name" value="DUF805"/>
    <property type="match status" value="1"/>
</dbReference>
<keyword evidence="1" id="KW-0812">Transmembrane</keyword>
<keyword evidence="1" id="KW-0472">Membrane</keyword>
<dbReference type="InterPro" id="IPR008523">
    <property type="entry name" value="DUF805"/>
</dbReference>
<proteinExistence type="predicted"/>
<keyword evidence="3" id="KW-1185">Reference proteome</keyword>
<dbReference type="AlphaFoldDB" id="A0A846MX92"/>
<keyword evidence="1" id="KW-1133">Transmembrane helix</keyword>
<accession>A0A846MX92</accession>
<dbReference type="RefSeq" id="WP_167081816.1">
    <property type="nucleotide sequence ID" value="NZ_BAAADC010000001.1"/>
</dbReference>
<protein>
    <submittedName>
        <fullName evidence="2">Uncharacterized membrane protein YhaH (DUF805 family)</fullName>
    </submittedName>
</protein>
<evidence type="ECO:0000256" key="1">
    <source>
        <dbReference type="SAM" id="Phobius"/>
    </source>
</evidence>